<protein>
    <recommendedName>
        <fullName evidence="1">DUF1023 domain-containing protein</fullName>
    </recommendedName>
</protein>
<proteinExistence type="predicted"/>
<accession>A0A853ET94</accession>
<organism evidence="2 3">
    <name type="scientific">Sanguibacter inulinus</name>
    <dbReference type="NCBI Taxonomy" id="60922"/>
    <lineage>
        <taxon>Bacteria</taxon>
        <taxon>Bacillati</taxon>
        <taxon>Actinomycetota</taxon>
        <taxon>Actinomycetes</taxon>
        <taxon>Micrococcales</taxon>
        <taxon>Sanguibacteraceae</taxon>
        <taxon>Sanguibacter</taxon>
    </lineage>
</organism>
<dbReference type="InterPro" id="IPR010427">
    <property type="entry name" value="DUF1023"/>
</dbReference>
<dbReference type="Pfam" id="PF06259">
    <property type="entry name" value="Abhydrolase_8"/>
    <property type="match status" value="1"/>
</dbReference>
<comment type="caution">
    <text evidence="2">The sequence shown here is derived from an EMBL/GenBank/DDBJ whole genome shotgun (WGS) entry which is preliminary data.</text>
</comment>
<evidence type="ECO:0000313" key="3">
    <source>
        <dbReference type="Proteomes" id="UP000561011"/>
    </source>
</evidence>
<keyword evidence="3" id="KW-1185">Reference proteome</keyword>
<evidence type="ECO:0000259" key="1">
    <source>
        <dbReference type="Pfam" id="PF06259"/>
    </source>
</evidence>
<dbReference type="EMBL" id="JACBYE010000020">
    <property type="protein sequence ID" value="NYS93815.1"/>
    <property type="molecule type" value="Genomic_DNA"/>
</dbReference>
<reference evidence="2 3" key="1">
    <citation type="submission" date="2020-07" db="EMBL/GenBank/DDBJ databases">
        <title>MOT database genomes.</title>
        <authorList>
            <person name="Joseph S."/>
            <person name="Aduse-Opoku J."/>
            <person name="Hashim A."/>
            <person name="Wade W."/>
            <person name="Curtis M."/>
        </authorList>
    </citation>
    <scope>NUCLEOTIDE SEQUENCE [LARGE SCALE GENOMIC DNA]</scope>
    <source>
        <strain evidence="2 3">DSM 100099</strain>
    </source>
</reference>
<evidence type="ECO:0000313" key="2">
    <source>
        <dbReference type="EMBL" id="NYS93815.1"/>
    </source>
</evidence>
<name>A0A853ET94_9MICO</name>
<dbReference type="RefSeq" id="WP_179913368.1">
    <property type="nucleotide sequence ID" value="NZ_JACBYE010000020.1"/>
</dbReference>
<dbReference type="AlphaFoldDB" id="A0A853ET94"/>
<sequence>MRRLVTAPSGARVDTEAVFDAARAVGNQAEAHAGAGAEATTSWFRVADGYSAPETQQLLGSMEPVRTASESFSTAAQAVARALTTFAIEAEAAEARRARAATSIASFRTVAKGDDSWQQDPVMVTQNSVLTSEVAAAEQELCEAEEACARAIASIPVDAPAFDTSTATVPWSVPAGTGGWGYPDEVFDVVLNPFFFWGMKPEEVTAWWNTVPAESQAIFIASFPALIGNRDGIPAKVRDEANRSQLAELRTALMSDKARIEGALEGVSEFILIEKGIWSFDSRKILVKNPDWDRLVLEGDRVRSKILALDALEEVIDRPGPVRLLLHADFQGPSAKAAVAVGDPDVADHVGVLVGGTGTTVAGGIRNFDRDAEKLLAKSREQVMSPDEGVSIVAWLSYDAPGELTDATSRSYASVGAPLLARFTRGLDATNIYSGGGGEGPHVTVMAHSYGAVVGGDGAAIKGSMIDDLVVYGAPGIGDGGADGVGKYSMLAPDDPIILYQGTLAHGRELGDVPHDRWVATPPMPPLTGYVDPAPLGWKQLPVVDPLGPKDGWSAGSSGHSQYLLDQSLSQFNLANILTGNAGKVS</sequence>
<dbReference type="Proteomes" id="UP000561011">
    <property type="component" value="Unassembled WGS sequence"/>
</dbReference>
<feature type="domain" description="DUF1023" evidence="1">
    <location>
        <begin position="335"/>
        <end position="497"/>
    </location>
</feature>
<gene>
    <name evidence="2" type="ORF">HZZ10_09810</name>
</gene>